<dbReference type="EMBL" id="KN837148">
    <property type="protein sequence ID" value="KIJ39877.1"/>
    <property type="molecule type" value="Genomic_DNA"/>
</dbReference>
<sequence>MIKNNCIQNTLEIILSDQKPHKDLNVKPLYILELREVNSLINKSPSATISKNVGKRFDMQPSANGYTLTFSFNYKSVNNRLETTQHYSWSLITAELEHKLGLGPHLHKLYSLKVWTDHADDTVNSEYYEHWLSKNMWAHGNEVGILEFRSLKGHVLFAWDRLREVVGDLVLPYVTPI</sequence>
<protein>
    <submittedName>
        <fullName evidence="1">Uncharacterized protein</fullName>
    </submittedName>
</protein>
<feature type="non-terminal residue" evidence="1">
    <location>
        <position position="1"/>
    </location>
</feature>
<dbReference type="AlphaFoldDB" id="A0A0C9VET1"/>
<accession>A0A0C9VET1</accession>
<name>A0A0C9VET1_SPHS4</name>
<dbReference type="HOGENOM" id="CLU_1521445_0_0_1"/>
<dbReference type="Proteomes" id="UP000054279">
    <property type="component" value="Unassembled WGS sequence"/>
</dbReference>
<organism evidence="1 2">
    <name type="scientific">Sphaerobolus stellatus (strain SS14)</name>
    <dbReference type="NCBI Taxonomy" id="990650"/>
    <lineage>
        <taxon>Eukaryota</taxon>
        <taxon>Fungi</taxon>
        <taxon>Dikarya</taxon>
        <taxon>Basidiomycota</taxon>
        <taxon>Agaricomycotina</taxon>
        <taxon>Agaricomycetes</taxon>
        <taxon>Phallomycetidae</taxon>
        <taxon>Geastrales</taxon>
        <taxon>Sphaerobolaceae</taxon>
        <taxon>Sphaerobolus</taxon>
    </lineage>
</organism>
<proteinExistence type="predicted"/>
<keyword evidence="2" id="KW-1185">Reference proteome</keyword>
<reference evidence="1 2" key="1">
    <citation type="submission" date="2014-06" db="EMBL/GenBank/DDBJ databases">
        <title>Evolutionary Origins and Diversification of the Mycorrhizal Mutualists.</title>
        <authorList>
            <consortium name="DOE Joint Genome Institute"/>
            <consortium name="Mycorrhizal Genomics Consortium"/>
            <person name="Kohler A."/>
            <person name="Kuo A."/>
            <person name="Nagy L.G."/>
            <person name="Floudas D."/>
            <person name="Copeland A."/>
            <person name="Barry K.W."/>
            <person name="Cichocki N."/>
            <person name="Veneault-Fourrey C."/>
            <person name="LaButti K."/>
            <person name="Lindquist E.A."/>
            <person name="Lipzen A."/>
            <person name="Lundell T."/>
            <person name="Morin E."/>
            <person name="Murat C."/>
            <person name="Riley R."/>
            <person name="Ohm R."/>
            <person name="Sun H."/>
            <person name="Tunlid A."/>
            <person name="Henrissat B."/>
            <person name="Grigoriev I.V."/>
            <person name="Hibbett D.S."/>
            <person name="Martin F."/>
        </authorList>
    </citation>
    <scope>NUCLEOTIDE SEQUENCE [LARGE SCALE GENOMIC DNA]</scope>
    <source>
        <strain evidence="1 2">SS14</strain>
    </source>
</reference>
<gene>
    <name evidence="1" type="ORF">M422DRAFT_32484</name>
</gene>
<evidence type="ECO:0000313" key="1">
    <source>
        <dbReference type="EMBL" id="KIJ39877.1"/>
    </source>
</evidence>
<evidence type="ECO:0000313" key="2">
    <source>
        <dbReference type="Proteomes" id="UP000054279"/>
    </source>
</evidence>